<organism evidence="2 3">
    <name type="scientific">Rhizorhabdus dicambivorans</name>
    <dbReference type="NCBI Taxonomy" id="1850238"/>
    <lineage>
        <taxon>Bacteria</taxon>
        <taxon>Pseudomonadati</taxon>
        <taxon>Pseudomonadota</taxon>
        <taxon>Alphaproteobacteria</taxon>
        <taxon>Sphingomonadales</taxon>
        <taxon>Sphingomonadaceae</taxon>
        <taxon>Rhizorhabdus</taxon>
    </lineage>
</organism>
<reference evidence="2 3" key="1">
    <citation type="submission" date="2017-09" db="EMBL/GenBank/DDBJ databases">
        <title>The Catabolism of 3,6-Dichlorosalicylic acid is Initiated by the Cytochrome P450 Monooxygenase DsmABC in Rhizorhabdus dicambivorans Ndbn-20.</title>
        <authorList>
            <person name="Na L."/>
        </authorList>
    </citation>
    <scope>NUCLEOTIDE SEQUENCE [LARGE SCALE GENOMIC DNA]</scope>
    <source>
        <strain evidence="2 3">Ndbn-20m</strain>
    </source>
</reference>
<dbReference type="RefSeq" id="WP_066968980.1">
    <property type="nucleotide sequence ID" value="NZ_CP023449.1"/>
</dbReference>
<dbReference type="EMBL" id="NWUF01000005">
    <property type="protein sequence ID" value="PCE42955.1"/>
    <property type="molecule type" value="Genomic_DNA"/>
</dbReference>
<dbReference type="Gene3D" id="3.10.450.50">
    <property type="match status" value="1"/>
</dbReference>
<dbReference type="OrthoDB" id="7851780at2"/>
<sequence length="151" mass="17087">MEDIRRLMAIEEIKVLKARYCRFVDTQDWPAFRALFADDATLFFPENYDRATTIGDFMQGVGPALEGGVTAHHVMAPEIEILDEDNARAIWAMQDALHFPPGTRGLAGASEIYGAGHYHETYVRRGGKWLFASVRLSRLRLAVHAQPRRVD</sequence>
<proteinExistence type="predicted"/>
<dbReference type="SUPFAM" id="SSF54427">
    <property type="entry name" value="NTF2-like"/>
    <property type="match status" value="1"/>
</dbReference>
<gene>
    <name evidence="2" type="ORF">COO09_06515</name>
</gene>
<dbReference type="Proteomes" id="UP000218934">
    <property type="component" value="Unassembled WGS sequence"/>
</dbReference>
<accession>A0A2A4FXM9</accession>
<dbReference type="KEGG" id="rdi:CMV14_16730"/>
<name>A0A2A4FXM9_9SPHN</name>
<dbReference type="InterPro" id="IPR037401">
    <property type="entry name" value="SnoaL-like"/>
</dbReference>
<dbReference type="InterPro" id="IPR032710">
    <property type="entry name" value="NTF2-like_dom_sf"/>
</dbReference>
<protein>
    <submittedName>
        <fullName evidence="2">Nuclear transport factor 2 family protein</fullName>
    </submittedName>
</protein>
<dbReference type="Pfam" id="PF13577">
    <property type="entry name" value="SnoaL_4"/>
    <property type="match status" value="1"/>
</dbReference>
<evidence type="ECO:0000259" key="1">
    <source>
        <dbReference type="Pfam" id="PF13577"/>
    </source>
</evidence>
<feature type="domain" description="SnoaL-like" evidence="1">
    <location>
        <begin position="5"/>
        <end position="134"/>
    </location>
</feature>
<keyword evidence="3" id="KW-1185">Reference proteome</keyword>
<comment type="caution">
    <text evidence="2">The sequence shown here is derived from an EMBL/GenBank/DDBJ whole genome shotgun (WGS) entry which is preliminary data.</text>
</comment>
<evidence type="ECO:0000313" key="2">
    <source>
        <dbReference type="EMBL" id="PCE42955.1"/>
    </source>
</evidence>
<dbReference type="AlphaFoldDB" id="A0A2A4FXM9"/>
<evidence type="ECO:0000313" key="3">
    <source>
        <dbReference type="Proteomes" id="UP000218934"/>
    </source>
</evidence>